<accession>A0A6N7XMD4</accession>
<sequence>MGLSNRQFARARAEPRHIPTGRQTQINNGYASTLSPFKSRTGDVLKTLRSIPEEAAAIEYLKRVNPDVSMAVWNFVRLANQGNEMHFYAIDGKTRRTDLEDRWRDFASRINEISNSGLDGLIDQLHYSSFLLGAMGVEVEVTADRKDIYDVYPVKPQTIEWELKTIKGKKTWVPFQYSMNKKVYLDKDNANFFWVPADPDIGDPRGTLTMSPVLQAIDFQMQILQDLQAVLHHQGYPRNDITIVLERLMTYCPAHIKNDPKRLQEWLDSQYNNIVNMMQNIAPDSDYVHFDDVTINMNQGANSGRSLDVRAINELVDVQVLNGLKQLGTFANRSAGKTETWSTVEFLIMTQGIKSCQRGSKRLIEEIARLWLRVNGEQAIAKFKHGVVNWQSEEDKQTVALMKQEFYVIAQLMGWIDADKASQEVMGNEKATSDTPSENIRISFSSGGVKFEDKTKESK</sequence>
<feature type="region of interest" description="Disordered" evidence="1">
    <location>
        <begin position="1"/>
        <end position="22"/>
    </location>
</feature>
<evidence type="ECO:0000256" key="1">
    <source>
        <dbReference type="SAM" id="MobiDB-lite"/>
    </source>
</evidence>
<comment type="caution">
    <text evidence="2">The sequence shown here is derived from an EMBL/GenBank/DDBJ whole genome shotgun (WGS) entry which is preliminary data.</text>
</comment>
<organism evidence="2 3">
    <name type="scientific">Tissierella pigra</name>
    <dbReference type="NCBI Taxonomy" id="2607614"/>
    <lineage>
        <taxon>Bacteria</taxon>
        <taxon>Bacillati</taxon>
        <taxon>Bacillota</taxon>
        <taxon>Tissierellia</taxon>
        <taxon>Tissierellales</taxon>
        <taxon>Tissierellaceae</taxon>
        <taxon>Tissierella</taxon>
    </lineage>
</organism>
<dbReference type="AlphaFoldDB" id="A0A6N7XMD4"/>
<gene>
    <name evidence="2" type="ORF">FYJ83_10725</name>
</gene>
<evidence type="ECO:0000313" key="3">
    <source>
        <dbReference type="Proteomes" id="UP000469523"/>
    </source>
</evidence>
<protein>
    <submittedName>
        <fullName evidence="2">Uncharacterized protein</fullName>
    </submittedName>
</protein>
<reference evidence="2 3" key="1">
    <citation type="submission" date="2019-09" db="EMBL/GenBank/DDBJ databases">
        <title>In-depth cultivation of the pig gut microbiome towards novel bacterial diversity and tailored functional studies.</title>
        <authorList>
            <person name="Wylensek D."/>
            <person name="Hitch T.C.A."/>
            <person name="Clavel T."/>
        </authorList>
    </citation>
    <scope>NUCLEOTIDE SEQUENCE [LARGE SCALE GENOMIC DNA]</scope>
    <source>
        <strain evidence="2 3">WCA3-693-APC-4?</strain>
    </source>
</reference>
<dbReference type="RefSeq" id="WP_154440474.1">
    <property type="nucleotide sequence ID" value="NZ_VUNQ01000021.1"/>
</dbReference>
<name>A0A6N7XMD4_9FIRM</name>
<evidence type="ECO:0000313" key="2">
    <source>
        <dbReference type="EMBL" id="MSU01942.1"/>
    </source>
</evidence>
<dbReference type="EMBL" id="VUNQ01000021">
    <property type="protein sequence ID" value="MSU01942.1"/>
    <property type="molecule type" value="Genomic_DNA"/>
</dbReference>
<proteinExistence type="predicted"/>
<keyword evidence="3" id="KW-1185">Reference proteome</keyword>
<dbReference type="Proteomes" id="UP000469523">
    <property type="component" value="Unassembled WGS sequence"/>
</dbReference>